<protein>
    <submittedName>
        <fullName evidence="3">Methyltransferase domain-containing protein</fullName>
    </submittedName>
</protein>
<evidence type="ECO:0000256" key="1">
    <source>
        <dbReference type="ARBA" id="ARBA00022679"/>
    </source>
</evidence>
<dbReference type="InterPro" id="IPR029063">
    <property type="entry name" value="SAM-dependent_MTases_sf"/>
</dbReference>
<dbReference type="AlphaFoldDB" id="A0A926F9T9"/>
<dbReference type="EMBL" id="JACRTE010000011">
    <property type="protein sequence ID" value="MBC8596948.1"/>
    <property type="molecule type" value="Genomic_DNA"/>
</dbReference>
<gene>
    <name evidence="3" type="ORF">H8706_08715</name>
</gene>
<dbReference type="PANTHER" id="PTHR44068">
    <property type="entry name" value="ZGC:194242"/>
    <property type="match status" value="1"/>
</dbReference>
<organism evidence="3 4">
    <name type="scientific">Qingrenia yutianensis</name>
    <dbReference type="NCBI Taxonomy" id="2763676"/>
    <lineage>
        <taxon>Bacteria</taxon>
        <taxon>Bacillati</taxon>
        <taxon>Bacillota</taxon>
        <taxon>Clostridia</taxon>
        <taxon>Eubacteriales</taxon>
        <taxon>Oscillospiraceae</taxon>
        <taxon>Qingrenia</taxon>
    </lineage>
</organism>
<dbReference type="GO" id="GO:0032259">
    <property type="term" value="P:methylation"/>
    <property type="evidence" value="ECO:0007669"/>
    <property type="project" value="UniProtKB-KW"/>
</dbReference>
<name>A0A926F9T9_9FIRM</name>
<evidence type="ECO:0000313" key="4">
    <source>
        <dbReference type="Proteomes" id="UP000647416"/>
    </source>
</evidence>
<keyword evidence="4" id="KW-1185">Reference proteome</keyword>
<keyword evidence="1" id="KW-0808">Transferase</keyword>
<sequence>MSFFENTRKPVGFGGKVMTAMMNIGHKPVAHWGLQFLKVSSNAKILDCGCGGGANIKKLLKKYPHSIVNGIDYSIVSVEKSKKVNNEAVAEGRCTVMKGNVMNMPYSATCFDAVTAFETIYFWQDLPKCFCEIYRVLKPGGTFLICNEVSGDEAKDEKWTKIIEGMTIYKDTELKIYLGQATFRNIQIRKKNNWLCVTAEK</sequence>
<dbReference type="GO" id="GO:0016126">
    <property type="term" value="P:sterol biosynthetic process"/>
    <property type="evidence" value="ECO:0007669"/>
    <property type="project" value="TreeGrafter"/>
</dbReference>
<evidence type="ECO:0000259" key="2">
    <source>
        <dbReference type="Pfam" id="PF08241"/>
    </source>
</evidence>
<dbReference type="CDD" id="cd02440">
    <property type="entry name" value="AdoMet_MTases"/>
    <property type="match status" value="1"/>
</dbReference>
<dbReference type="SUPFAM" id="SSF53335">
    <property type="entry name" value="S-adenosyl-L-methionine-dependent methyltransferases"/>
    <property type="match status" value="1"/>
</dbReference>
<dbReference type="GO" id="GO:0003838">
    <property type="term" value="F:sterol 24-C-methyltransferase activity"/>
    <property type="evidence" value="ECO:0007669"/>
    <property type="project" value="TreeGrafter"/>
</dbReference>
<accession>A0A926F9T9</accession>
<dbReference type="InterPro" id="IPR050447">
    <property type="entry name" value="Erg6_SMT_methyltransf"/>
</dbReference>
<keyword evidence="3" id="KW-0489">Methyltransferase</keyword>
<comment type="caution">
    <text evidence="3">The sequence shown here is derived from an EMBL/GenBank/DDBJ whole genome shotgun (WGS) entry which is preliminary data.</text>
</comment>
<dbReference type="Pfam" id="PF08241">
    <property type="entry name" value="Methyltransf_11"/>
    <property type="match status" value="1"/>
</dbReference>
<dbReference type="PANTHER" id="PTHR44068:SF1">
    <property type="entry name" value="HYPOTHETICAL LOC100005854"/>
    <property type="match status" value="1"/>
</dbReference>
<dbReference type="InterPro" id="IPR013216">
    <property type="entry name" value="Methyltransf_11"/>
</dbReference>
<feature type="domain" description="Methyltransferase type 11" evidence="2">
    <location>
        <begin position="46"/>
        <end position="145"/>
    </location>
</feature>
<reference evidence="3" key="1">
    <citation type="submission" date="2020-08" db="EMBL/GenBank/DDBJ databases">
        <title>Genome public.</title>
        <authorList>
            <person name="Liu C."/>
            <person name="Sun Q."/>
        </authorList>
    </citation>
    <scope>NUCLEOTIDE SEQUENCE</scope>
    <source>
        <strain evidence="3">NSJ-50</strain>
    </source>
</reference>
<dbReference type="Proteomes" id="UP000647416">
    <property type="component" value="Unassembled WGS sequence"/>
</dbReference>
<dbReference type="RefSeq" id="WP_262432323.1">
    <property type="nucleotide sequence ID" value="NZ_JACRTE010000011.1"/>
</dbReference>
<evidence type="ECO:0000313" key="3">
    <source>
        <dbReference type="EMBL" id="MBC8596948.1"/>
    </source>
</evidence>
<proteinExistence type="predicted"/>
<dbReference type="Gene3D" id="3.40.50.150">
    <property type="entry name" value="Vaccinia Virus protein VP39"/>
    <property type="match status" value="1"/>
</dbReference>